<dbReference type="SMART" id="SM00846">
    <property type="entry name" value="Gp_dh_N"/>
    <property type="match status" value="1"/>
</dbReference>
<dbReference type="PROSITE" id="PS00071">
    <property type="entry name" value="GAPDH"/>
    <property type="match status" value="1"/>
</dbReference>
<comment type="pathway">
    <text evidence="1">Carbohydrate degradation; glycolysis; pyruvate from D-glyceraldehyde 3-phosphate: step 1/5.</text>
</comment>
<evidence type="ECO:0000256" key="9">
    <source>
        <dbReference type="ARBA" id="ARBA00047698"/>
    </source>
</evidence>
<accession>A0A8J6A1Q2</accession>
<gene>
    <name evidence="11" type="ORF">J0S82_001690</name>
</gene>
<evidence type="ECO:0000313" key="12">
    <source>
        <dbReference type="Proteomes" id="UP000700334"/>
    </source>
</evidence>
<evidence type="ECO:0000259" key="10">
    <source>
        <dbReference type="SMART" id="SM00846"/>
    </source>
</evidence>
<evidence type="ECO:0000313" key="11">
    <source>
        <dbReference type="EMBL" id="KAG8510060.1"/>
    </source>
</evidence>
<feature type="non-terminal residue" evidence="11">
    <location>
        <position position="203"/>
    </location>
</feature>
<keyword evidence="12" id="KW-1185">Reference proteome</keyword>
<protein>
    <recommendedName>
        <fullName evidence="4">Glyceraldehyde-3-phosphate dehydrogenase</fullName>
        <ecNumber evidence="3">1.2.1.12</ecNumber>
    </recommendedName>
</protein>
<dbReference type="GO" id="GO:0004365">
    <property type="term" value="F:glyceraldehyde-3-phosphate dehydrogenase (NAD+) (phosphorylating) activity"/>
    <property type="evidence" value="ECO:0007669"/>
    <property type="project" value="UniProtKB-EC"/>
</dbReference>
<evidence type="ECO:0000256" key="7">
    <source>
        <dbReference type="ARBA" id="ARBA00023027"/>
    </source>
</evidence>
<reference evidence="11" key="1">
    <citation type="journal article" date="2021" name="Evol. Appl.">
        <title>The genome of the Pyrenean desman and the effects of bottlenecks and inbreeding on the genomic landscape of an endangered species.</title>
        <authorList>
            <person name="Escoda L."/>
            <person name="Castresana J."/>
        </authorList>
    </citation>
    <scope>NUCLEOTIDE SEQUENCE</scope>
    <source>
        <strain evidence="11">IBE-C5619</strain>
    </source>
</reference>
<evidence type="ECO:0000256" key="2">
    <source>
        <dbReference type="ARBA" id="ARBA00007406"/>
    </source>
</evidence>
<keyword evidence="7" id="KW-0520">NAD</keyword>
<dbReference type="GO" id="GO:0005829">
    <property type="term" value="C:cytosol"/>
    <property type="evidence" value="ECO:0007669"/>
    <property type="project" value="TreeGrafter"/>
</dbReference>
<dbReference type="EMBL" id="JAGFMF010011914">
    <property type="protein sequence ID" value="KAG8510060.1"/>
    <property type="molecule type" value="Genomic_DNA"/>
</dbReference>
<evidence type="ECO:0000256" key="1">
    <source>
        <dbReference type="ARBA" id="ARBA00004869"/>
    </source>
</evidence>
<sequence length="203" mass="23151">TEWLLPSPLMDRNYMVYMVSYESTHGKSNSMIKAENGKLVINRKPSFISIIQEGDPTIIVSGDASAEYIVELIGIFTTLEKSLLLMPPMSVMGVHFEKYDNSLKVTINASCTTNCLRTLIRVIHDKVGVMEGLMTTHAILSYRRPYEKAFDYELKQALEDPLKDILDYAEDQLIYCYNSDFGYSNRIVALNGPHGLKRIRLYH</sequence>
<dbReference type="InterPro" id="IPR020828">
    <property type="entry name" value="GlycerAld_3-P_DH_NAD(P)-bd"/>
</dbReference>
<dbReference type="InterPro" id="IPR020830">
    <property type="entry name" value="GlycerAld_3-P_DH_AS"/>
</dbReference>
<evidence type="ECO:0000256" key="4">
    <source>
        <dbReference type="ARBA" id="ARBA00021022"/>
    </source>
</evidence>
<dbReference type="InterPro" id="IPR036291">
    <property type="entry name" value="NAD(P)-bd_dom_sf"/>
</dbReference>
<evidence type="ECO:0000256" key="6">
    <source>
        <dbReference type="ARBA" id="ARBA00023002"/>
    </source>
</evidence>
<dbReference type="GO" id="GO:0006096">
    <property type="term" value="P:glycolytic process"/>
    <property type="evidence" value="ECO:0007669"/>
    <property type="project" value="UniProtKB-KW"/>
</dbReference>
<dbReference type="EC" id="1.2.1.12" evidence="3"/>
<feature type="domain" description="Glyceraldehyde 3-phosphate dehydrogenase NAD(P) binding" evidence="10">
    <location>
        <begin position="8"/>
        <end position="111"/>
    </location>
</feature>
<name>A0A8J6A1Q2_GALPY</name>
<dbReference type="SUPFAM" id="SSF51735">
    <property type="entry name" value="NAD(P)-binding Rossmann-fold domains"/>
    <property type="match status" value="1"/>
</dbReference>
<dbReference type="SUPFAM" id="SSF55347">
    <property type="entry name" value="Glyceraldehyde-3-phosphate dehydrogenase-like, C-terminal domain"/>
    <property type="match status" value="1"/>
</dbReference>
<dbReference type="AlphaFoldDB" id="A0A8J6A1Q2"/>
<dbReference type="PANTHER" id="PTHR10836:SF111">
    <property type="entry name" value="GLYCERALDEHYDE-3-PHOSPHATE DEHYDROGENASE"/>
    <property type="match status" value="1"/>
</dbReference>
<dbReference type="PANTHER" id="PTHR10836">
    <property type="entry name" value="GLYCERALDEHYDE 3-PHOSPHATE DEHYDROGENASE"/>
    <property type="match status" value="1"/>
</dbReference>
<dbReference type="Gene3D" id="3.40.50.720">
    <property type="entry name" value="NAD(P)-binding Rossmann-like Domain"/>
    <property type="match status" value="2"/>
</dbReference>
<keyword evidence="5" id="KW-0963">Cytoplasm</keyword>
<comment type="similarity">
    <text evidence="2">Belongs to the glyceraldehyde-3-phosphate dehydrogenase family.</text>
</comment>
<dbReference type="InterPro" id="IPR020831">
    <property type="entry name" value="GlycerAld/Erythrose_P_DH"/>
</dbReference>
<dbReference type="Gene3D" id="3.30.360.10">
    <property type="entry name" value="Dihydrodipicolinate Reductase, domain 2"/>
    <property type="match status" value="1"/>
</dbReference>
<comment type="caution">
    <text evidence="11">The sequence shown here is derived from an EMBL/GenBank/DDBJ whole genome shotgun (WGS) entry which is preliminary data.</text>
</comment>
<dbReference type="Proteomes" id="UP000700334">
    <property type="component" value="Unassembled WGS sequence"/>
</dbReference>
<evidence type="ECO:0000256" key="8">
    <source>
        <dbReference type="ARBA" id="ARBA00023152"/>
    </source>
</evidence>
<keyword evidence="6" id="KW-0560">Oxidoreductase</keyword>
<evidence type="ECO:0000256" key="3">
    <source>
        <dbReference type="ARBA" id="ARBA00013119"/>
    </source>
</evidence>
<evidence type="ECO:0000256" key="5">
    <source>
        <dbReference type="ARBA" id="ARBA00022490"/>
    </source>
</evidence>
<dbReference type="Pfam" id="PF00044">
    <property type="entry name" value="Gp_dh_N"/>
    <property type="match status" value="1"/>
</dbReference>
<dbReference type="GO" id="GO:0051287">
    <property type="term" value="F:NAD binding"/>
    <property type="evidence" value="ECO:0007669"/>
    <property type="project" value="InterPro"/>
</dbReference>
<comment type="catalytic activity">
    <reaction evidence="9">
        <text>D-glyceraldehyde 3-phosphate + phosphate + NAD(+) = (2R)-3-phospho-glyceroyl phosphate + NADH + H(+)</text>
        <dbReference type="Rhea" id="RHEA:10300"/>
        <dbReference type="ChEBI" id="CHEBI:15378"/>
        <dbReference type="ChEBI" id="CHEBI:43474"/>
        <dbReference type="ChEBI" id="CHEBI:57540"/>
        <dbReference type="ChEBI" id="CHEBI:57604"/>
        <dbReference type="ChEBI" id="CHEBI:57945"/>
        <dbReference type="ChEBI" id="CHEBI:59776"/>
        <dbReference type="EC" id="1.2.1.12"/>
    </reaction>
</comment>
<proteinExistence type="inferred from homology"/>
<keyword evidence="8" id="KW-0324">Glycolysis</keyword>
<organism evidence="11 12">
    <name type="scientific">Galemys pyrenaicus</name>
    <name type="common">Iberian desman</name>
    <name type="synonym">Pyrenean desman</name>
    <dbReference type="NCBI Taxonomy" id="202257"/>
    <lineage>
        <taxon>Eukaryota</taxon>
        <taxon>Metazoa</taxon>
        <taxon>Chordata</taxon>
        <taxon>Craniata</taxon>
        <taxon>Vertebrata</taxon>
        <taxon>Euteleostomi</taxon>
        <taxon>Mammalia</taxon>
        <taxon>Eutheria</taxon>
        <taxon>Laurasiatheria</taxon>
        <taxon>Eulipotyphla</taxon>
        <taxon>Talpidae</taxon>
        <taxon>Galemys</taxon>
    </lineage>
</organism>